<dbReference type="Pfam" id="PF14088">
    <property type="entry name" value="DUF4268"/>
    <property type="match status" value="1"/>
</dbReference>
<accession>A0A1A2Z4I4</accession>
<dbReference type="AlphaFoldDB" id="A0A1A2Z4I4"/>
<reference evidence="2 3" key="1">
    <citation type="submission" date="2016-06" db="EMBL/GenBank/DDBJ databases">
        <authorList>
            <person name="Kjaerup R.B."/>
            <person name="Dalgaard T.S."/>
            <person name="Juul-Madsen H.R."/>
        </authorList>
    </citation>
    <scope>NUCLEOTIDE SEQUENCE [LARGE SCALE GENOMIC DNA]</scope>
    <source>
        <strain evidence="2 3">E1334</strain>
    </source>
</reference>
<protein>
    <recommendedName>
        <fullName evidence="1">DUF4268 domain-containing protein</fullName>
    </recommendedName>
</protein>
<name>A0A1A2Z4I4_9MYCO</name>
<evidence type="ECO:0000259" key="1">
    <source>
        <dbReference type="Pfam" id="PF14088"/>
    </source>
</evidence>
<proteinExistence type="predicted"/>
<gene>
    <name evidence="2" type="ORF">A5708_15400</name>
</gene>
<dbReference type="EMBL" id="LZKI01000033">
    <property type="protein sequence ID" value="OBI45200.1"/>
    <property type="molecule type" value="Genomic_DNA"/>
</dbReference>
<dbReference type="RefSeq" id="WP_065027407.1">
    <property type="nucleotide sequence ID" value="NZ_LZKI01000033.1"/>
</dbReference>
<dbReference type="Proteomes" id="UP000091846">
    <property type="component" value="Unassembled WGS sequence"/>
</dbReference>
<organism evidence="2 3">
    <name type="scientific">Mycobacterium colombiense</name>
    <dbReference type="NCBI Taxonomy" id="339268"/>
    <lineage>
        <taxon>Bacteria</taxon>
        <taxon>Bacillati</taxon>
        <taxon>Actinomycetota</taxon>
        <taxon>Actinomycetes</taxon>
        <taxon>Mycobacteriales</taxon>
        <taxon>Mycobacteriaceae</taxon>
        <taxon>Mycobacterium</taxon>
        <taxon>Mycobacterium avium complex (MAC)</taxon>
    </lineage>
</organism>
<comment type="caution">
    <text evidence="2">The sequence shown here is derived from an EMBL/GenBank/DDBJ whole genome shotgun (WGS) entry which is preliminary data.</text>
</comment>
<evidence type="ECO:0000313" key="2">
    <source>
        <dbReference type="EMBL" id="OBI45200.1"/>
    </source>
</evidence>
<dbReference type="InterPro" id="IPR025364">
    <property type="entry name" value="DUF4268"/>
</dbReference>
<evidence type="ECO:0000313" key="3">
    <source>
        <dbReference type="Proteomes" id="UP000091846"/>
    </source>
</evidence>
<dbReference type="OrthoDB" id="570199at2"/>
<sequence>MAERTGARLDTVDIADGSGWQVESTDEADVFTKGAVTIEVRYSANDAVESAIRRAANGDVERIGEHAAAKVDQVRSWLTGRNDYQEQAEADITTGPTAARSQLYWEFWLQFRDRVATEHPDWKARAGTSRTSPNATLPAGTPRTIFCSAFKPGPLRLELAFVDPDPAVNLARFEALQAKKDQLERAFGESVVWDEMAGKNDTRVYVVSPFESIDDRDQWPTMMDWLIEQHVRFKRAIEAVGGLDVGRTIRGY</sequence>
<feature type="domain" description="DUF4268" evidence="1">
    <location>
        <begin position="104"/>
        <end position="238"/>
    </location>
</feature>